<proteinExistence type="inferred from homology"/>
<keyword evidence="6" id="KW-0732">Signal</keyword>
<sequence>MKVTFTPSFVSLSGVATVALACDSNYLLEHARRRGYASDKMQLNKQTLLASIQSNSTAKISNSPFLNKNIPKFLVNGTAIPEVSFDAGESYAGNINVGNSTDNALFFWFWPTTDSNPEKSIIIWLNGGVAPSRMLVSARSPRKERPVSLATGTKQPVRNPWSWHCLTNIVYIEQPIGTGFSYGTPTAANNDDVAEQFMLFWKNFIDTFNMYGYRVYVTGESYAGLFCPYIASHFLDANDTTYFDVRGIDIPAAYYVDYWSNVVPINDSAKAYVRNVSASCGYDDYMERYLTFQASGPQPVYATLEGPSSAPFLKIPFVPSYLDIGSQPYFNRNDVRKAIHAPAGTKWHHCTGVPVFVNYKDESETSIVKVLPHVIDATKNVIISHAINDMLLIANGTLLAIQNMTWGGQLGFQSLTPIASVCPAHLRLSVMLSGHQTPLWQAALTFRQIEVLLGRVSNMSSTTPFIPGGNGTDPYAYGGAVPKQPGQNELGRGIGPIMGKGAAEKDLNGHSADAEADKKPAYSAVKLLKSPEVNGSMVARR</sequence>
<evidence type="ECO:0000256" key="2">
    <source>
        <dbReference type="ARBA" id="ARBA00022645"/>
    </source>
</evidence>
<dbReference type="InterPro" id="IPR001563">
    <property type="entry name" value="Peptidase_S10"/>
</dbReference>
<comment type="caution">
    <text evidence="8">The sequence shown here is derived from an EMBL/GenBank/DDBJ whole genome shotgun (WGS) entry which is preliminary data.</text>
</comment>
<dbReference type="PANTHER" id="PTHR11802:SF479">
    <property type="entry name" value="CARBOXYPEPTIDASE"/>
    <property type="match status" value="1"/>
</dbReference>
<evidence type="ECO:0000313" key="8">
    <source>
        <dbReference type="EMBL" id="KAK3330751.1"/>
    </source>
</evidence>
<evidence type="ECO:0000256" key="3">
    <source>
        <dbReference type="ARBA" id="ARBA00022670"/>
    </source>
</evidence>
<accession>A0AAE0MFK3</accession>
<dbReference type="InterPro" id="IPR018202">
    <property type="entry name" value="Ser_caboxypep_ser_AS"/>
</dbReference>
<dbReference type="GO" id="GO:0006508">
    <property type="term" value="P:proteolysis"/>
    <property type="evidence" value="ECO:0007669"/>
    <property type="project" value="UniProtKB-KW"/>
</dbReference>
<keyword evidence="5" id="KW-0325">Glycoprotein</keyword>
<evidence type="ECO:0000256" key="1">
    <source>
        <dbReference type="ARBA" id="ARBA00009431"/>
    </source>
</evidence>
<dbReference type="PROSITE" id="PS00131">
    <property type="entry name" value="CARBOXYPEPT_SER_SER"/>
    <property type="match status" value="1"/>
</dbReference>
<reference evidence="8" key="2">
    <citation type="submission" date="2023-06" db="EMBL/GenBank/DDBJ databases">
        <authorList>
            <consortium name="Lawrence Berkeley National Laboratory"/>
            <person name="Haridas S."/>
            <person name="Hensen N."/>
            <person name="Bonometti L."/>
            <person name="Westerberg I."/>
            <person name="Brannstrom I.O."/>
            <person name="Guillou S."/>
            <person name="Cros-Aarteil S."/>
            <person name="Calhoun S."/>
            <person name="Kuo A."/>
            <person name="Mondo S."/>
            <person name="Pangilinan J."/>
            <person name="Riley R."/>
            <person name="Labutti K."/>
            <person name="Andreopoulos B."/>
            <person name="Lipzen A."/>
            <person name="Chen C."/>
            <person name="Yanf M."/>
            <person name="Daum C."/>
            <person name="Ng V."/>
            <person name="Clum A."/>
            <person name="Steindorff A."/>
            <person name="Ohm R."/>
            <person name="Martin F."/>
            <person name="Silar P."/>
            <person name="Natvig D."/>
            <person name="Lalanne C."/>
            <person name="Gautier V."/>
            <person name="Ament-Velasquez S.L."/>
            <person name="Kruys A."/>
            <person name="Hutchinson M.I."/>
            <person name="Powell A.J."/>
            <person name="Barry K."/>
            <person name="Miller A.N."/>
            <person name="Grigoriev I.V."/>
            <person name="Debuchy R."/>
            <person name="Gladieux P."/>
            <person name="Thoren M.H."/>
            <person name="Johannesson H."/>
        </authorList>
    </citation>
    <scope>NUCLEOTIDE SEQUENCE</scope>
    <source>
        <strain evidence="8">CBS 118394</strain>
    </source>
</reference>
<protein>
    <recommendedName>
        <fullName evidence="6">Carboxypeptidase</fullName>
        <ecNumber evidence="6">3.4.16.-</ecNumber>
    </recommendedName>
</protein>
<keyword evidence="2 6" id="KW-0121">Carboxypeptidase</keyword>
<dbReference type="Proteomes" id="UP001283341">
    <property type="component" value="Unassembled WGS sequence"/>
</dbReference>
<evidence type="ECO:0000256" key="6">
    <source>
        <dbReference type="RuleBase" id="RU361156"/>
    </source>
</evidence>
<evidence type="ECO:0000256" key="7">
    <source>
        <dbReference type="SAM" id="MobiDB-lite"/>
    </source>
</evidence>
<dbReference type="PANTHER" id="PTHR11802">
    <property type="entry name" value="SERINE PROTEASE FAMILY S10 SERINE CARBOXYPEPTIDASE"/>
    <property type="match status" value="1"/>
</dbReference>
<dbReference type="PRINTS" id="PR00724">
    <property type="entry name" value="CRBOXYPTASEC"/>
</dbReference>
<feature type="chain" id="PRO_5041784182" description="Carboxypeptidase" evidence="6">
    <location>
        <begin position="22"/>
        <end position="541"/>
    </location>
</feature>
<name>A0AAE0MFK3_9PEZI</name>
<feature type="compositionally biased region" description="Basic and acidic residues" evidence="7">
    <location>
        <begin position="502"/>
        <end position="516"/>
    </location>
</feature>
<dbReference type="Pfam" id="PF00450">
    <property type="entry name" value="Peptidase_S10"/>
    <property type="match status" value="2"/>
</dbReference>
<evidence type="ECO:0000313" key="9">
    <source>
        <dbReference type="Proteomes" id="UP001283341"/>
    </source>
</evidence>
<keyword evidence="4 6" id="KW-0378">Hydrolase</keyword>
<evidence type="ECO:0000256" key="5">
    <source>
        <dbReference type="ARBA" id="ARBA00023180"/>
    </source>
</evidence>
<organism evidence="8 9">
    <name type="scientific">Apodospora peruviana</name>
    <dbReference type="NCBI Taxonomy" id="516989"/>
    <lineage>
        <taxon>Eukaryota</taxon>
        <taxon>Fungi</taxon>
        <taxon>Dikarya</taxon>
        <taxon>Ascomycota</taxon>
        <taxon>Pezizomycotina</taxon>
        <taxon>Sordariomycetes</taxon>
        <taxon>Sordariomycetidae</taxon>
        <taxon>Sordariales</taxon>
        <taxon>Lasiosphaeriaceae</taxon>
        <taxon>Apodospora</taxon>
    </lineage>
</organism>
<dbReference type="Gene3D" id="3.40.50.1820">
    <property type="entry name" value="alpha/beta hydrolase"/>
    <property type="match status" value="1"/>
</dbReference>
<comment type="similarity">
    <text evidence="1 6">Belongs to the peptidase S10 family.</text>
</comment>
<reference evidence="8" key="1">
    <citation type="journal article" date="2023" name="Mol. Phylogenet. Evol.">
        <title>Genome-scale phylogeny and comparative genomics of the fungal order Sordariales.</title>
        <authorList>
            <person name="Hensen N."/>
            <person name="Bonometti L."/>
            <person name="Westerberg I."/>
            <person name="Brannstrom I.O."/>
            <person name="Guillou S."/>
            <person name="Cros-Aarteil S."/>
            <person name="Calhoun S."/>
            <person name="Haridas S."/>
            <person name="Kuo A."/>
            <person name="Mondo S."/>
            <person name="Pangilinan J."/>
            <person name="Riley R."/>
            <person name="LaButti K."/>
            <person name="Andreopoulos B."/>
            <person name="Lipzen A."/>
            <person name="Chen C."/>
            <person name="Yan M."/>
            <person name="Daum C."/>
            <person name="Ng V."/>
            <person name="Clum A."/>
            <person name="Steindorff A."/>
            <person name="Ohm R.A."/>
            <person name="Martin F."/>
            <person name="Silar P."/>
            <person name="Natvig D.O."/>
            <person name="Lalanne C."/>
            <person name="Gautier V."/>
            <person name="Ament-Velasquez S.L."/>
            <person name="Kruys A."/>
            <person name="Hutchinson M.I."/>
            <person name="Powell A.J."/>
            <person name="Barry K."/>
            <person name="Miller A.N."/>
            <person name="Grigoriev I.V."/>
            <person name="Debuchy R."/>
            <person name="Gladieux P."/>
            <person name="Hiltunen Thoren M."/>
            <person name="Johannesson H."/>
        </authorList>
    </citation>
    <scope>NUCLEOTIDE SEQUENCE</scope>
    <source>
        <strain evidence="8">CBS 118394</strain>
    </source>
</reference>
<evidence type="ECO:0000256" key="4">
    <source>
        <dbReference type="ARBA" id="ARBA00022801"/>
    </source>
</evidence>
<dbReference type="EMBL" id="JAUEDM010000001">
    <property type="protein sequence ID" value="KAK3330751.1"/>
    <property type="molecule type" value="Genomic_DNA"/>
</dbReference>
<keyword evidence="9" id="KW-1185">Reference proteome</keyword>
<dbReference type="PROSITE" id="PS51257">
    <property type="entry name" value="PROKAR_LIPOPROTEIN"/>
    <property type="match status" value="1"/>
</dbReference>
<keyword evidence="3 6" id="KW-0645">Protease</keyword>
<dbReference type="EC" id="3.4.16.-" evidence="6"/>
<feature type="region of interest" description="Disordered" evidence="7">
    <location>
        <begin position="488"/>
        <end position="516"/>
    </location>
</feature>
<dbReference type="GO" id="GO:0004185">
    <property type="term" value="F:serine-type carboxypeptidase activity"/>
    <property type="evidence" value="ECO:0007669"/>
    <property type="project" value="UniProtKB-UniRule"/>
</dbReference>
<dbReference type="AlphaFoldDB" id="A0AAE0MFK3"/>
<dbReference type="SUPFAM" id="SSF53474">
    <property type="entry name" value="alpha/beta-Hydrolases"/>
    <property type="match status" value="1"/>
</dbReference>
<dbReference type="InterPro" id="IPR029058">
    <property type="entry name" value="AB_hydrolase_fold"/>
</dbReference>
<gene>
    <name evidence="8" type="ORF">B0H66DRAFT_612599</name>
</gene>
<feature type="signal peptide" evidence="6">
    <location>
        <begin position="1"/>
        <end position="21"/>
    </location>
</feature>